<accession>F0SPT8</accession>
<dbReference type="KEGG" id="pbs:Plabr_1435"/>
<dbReference type="SUPFAM" id="SSF48371">
    <property type="entry name" value="ARM repeat"/>
    <property type="match status" value="1"/>
</dbReference>
<sequence length="597" mass="66304">MEQTESWLSLTAHSAAVEKARKAASKANKAQFEEVFESVADWGYIDSETVELLEENRGESVARLAGVLREDCLTDESVGATLLLCRLREAAGREHAAMILQKGTTDQRLQLLSGIDGVVYSESEKLKYRDFLFSGPPLGSLLLGQLDDPNEQVVKAAIQCCGYLSVPGANERFVNLLQNKQAPDKDRLLYWLSQGELTPALFDYAVEASRKIESGNHWAPTIFVKFVTSAEEPLKTRAKDQLREILTGWPDDGRRGFNGSRLDILSALSESADESDLDWLREFVDSESGLYASAPLAAYVRLDPKHGRELLIQWLHDDEKRRAAIDAVYKCYRETGDGEIVKVLTELTLDADDRELDSLCGALSAVGGEAANNAIEKVAHKLDPASLSYYRQVRSKHSLAEILKVVLSSELLTEAEAQAAMEQLQAGDEESDPSLFGLLFAANSAIAFDVESGMIPCGHDSLVIDFAKASRGRFQPESVLEIWHQTNSEDFEAPYTLQFIVDDTLFAAEIRNFGDWYDVERIVQMINAALAHQKIDERFLGLAADGQSAMFVFAHPERIVEVAERLNLALSDDLESAMRQGIEFEQKVLQKLNESED</sequence>
<gene>
    <name evidence="1" type="ordered locus">Plabr_1435</name>
</gene>
<dbReference type="InterPro" id="IPR011989">
    <property type="entry name" value="ARM-like"/>
</dbReference>
<organism evidence="1 2">
    <name type="scientific">Rubinisphaera brasiliensis (strain ATCC 49424 / DSM 5305 / JCM 21570 / IAM 15109 / NBRC 103401 / IFAM 1448)</name>
    <name type="common">Planctomyces brasiliensis</name>
    <dbReference type="NCBI Taxonomy" id="756272"/>
    <lineage>
        <taxon>Bacteria</taxon>
        <taxon>Pseudomonadati</taxon>
        <taxon>Planctomycetota</taxon>
        <taxon>Planctomycetia</taxon>
        <taxon>Planctomycetales</taxon>
        <taxon>Planctomycetaceae</taxon>
        <taxon>Rubinisphaera</taxon>
    </lineage>
</organism>
<reference evidence="2" key="1">
    <citation type="submission" date="2011-02" db="EMBL/GenBank/DDBJ databases">
        <title>The complete genome of Planctomyces brasiliensis DSM 5305.</title>
        <authorList>
            <person name="Lucas S."/>
            <person name="Copeland A."/>
            <person name="Lapidus A."/>
            <person name="Bruce D."/>
            <person name="Goodwin L."/>
            <person name="Pitluck S."/>
            <person name="Kyrpides N."/>
            <person name="Mavromatis K."/>
            <person name="Pagani I."/>
            <person name="Ivanova N."/>
            <person name="Ovchinnikova G."/>
            <person name="Lu M."/>
            <person name="Detter J.C."/>
            <person name="Han C."/>
            <person name="Land M."/>
            <person name="Hauser L."/>
            <person name="Markowitz V."/>
            <person name="Cheng J.-F."/>
            <person name="Hugenholtz P."/>
            <person name="Woyke T."/>
            <person name="Wu D."/>
            <person name="Tindall B."/>
            <person name="Pomrenke H.G."/>
            <person name="Brambilla E."/>
            <person name="Klenk H.-P."/>
            <person name="Eisen J.A."/>
        </authorList>
    </citation>
    <scope>NUCLEOTIDE SEQUENCE [LARGE SCALE GENOMIC DNA]</scope>
    <source>
        <strain evidence="2">ATCC 49424 / DSM 5305 / JCM 21570 / NBRC 103401 / IFAM 1448</strain>
    </source>
</reference>
<evidence type="ECO:0000313" key="2">
    <source>
        <dbReference type="Proteomes" id="UP000006860"/>
    </source>
</evidence>
<dbReference type="InterPro" id="IPR016024">
    <property type="entry name" value="ARM-type_fold"/>
</dbReference>
<dbReference type="Proteomes" id="UP000006860">
    <property type="component" value="Chromosome"/>
</dbReference>
<name>F0SPT8_RUBBR</name>
<dbReference type="EMBL" id="CP002546">
    <property type="protein sequence ID" value="ADY59047.1"/>
    <property type="molecule type" value="Genomic_DNA"/>
</dbReference>
<dbReference type="AlphaFoldDB" id="F0SPT8"/>
<protein>
    <submittedName>
        <fullName evidence="1">Uncharacterized protein</fullName>
    </submittedName>
</protein>
<dbReference type="Gene3D" id="1.25.10.10">
    <property type="entry name" value="Leucine-rich Repeat Variant"/>
    <property type="match status" value="1"/>
</dbReference>
<keyword evidence="2" id="KW-1185">Reference proteome</keyword>
<dbReference type="HOGENOM" id="CLU_457000_0_0_0"/>
<dbReference type="STRING" id="756272.Plabr_1435"/>
<proteinExistence type="predicted"/>
<evidence type="ECO:0000313" key="1">
    <source>
        <dbReference type="EMBL" id="ADY59047.1"/>
    </source>
</evidence>